<gene>
    <name evidence="2" type="ORF">D7X96_24145</name>
</gene>
<keyword evidence="3" id="KW-1185">Reference proteome</keyword>
<protein>
    <submittedName>
        <fullName evidence="2">TIR domain-containing protein</fullName>
    </submittedName>
</protein>
<dbReference type="InterPro" id="IPR035897">
    <property type="entry name" value="Toll_tir_struct_dom_sf"/>
</dbReference>
<dbReference type="SUPFAM" id="SSF52200">
    <property type="entry name" value="Toll/Interleukin receptor TIR domain"/>
    <property type="match status" value="1"/>
</dbReference>
<dbReference type="Pfam" id="PF13676">
    <property type="entry name" value="TIR_2"/>
    <property type="match status" value="1"/>
</dbReference>
<accession>A0A3A8QJZ8</accession>
<name>A0A3A8QJZ8_9BACT</name>
<feature type="domain" description="TIR" evidence="1">
    <location>
        <begin position="20"/>
        <end position="117"/>
    </location>
</feature>
<comment type="caution">
    <text evidence="2">The sequence shown here is derived from an EMBL/GenBank/DDBJ whole genome shotgun (WGS) entry which is preliminary data.</text>
</comment>
<dbReference type="EMBL" id="RAWM01000074">
    <property type="protein sequence ID" value="RKH65212.1"/>
    <property type="molecule type" value="Genomic_DNA"/>
</dbReference>
<reference evidence="3" key="1">
    <citation type="submission" date="2018-09" db="EMBL/GenBank/DDBJ databases">
        <authorList>
            <person name="Livingstone P.G."/>
            <person name="Whitworth D.E."/>
        </authorList>
    </citation>
    <scope>NUCLEOTIDE SEQUENCE [LARGE SCALE GENOMIC DNA]</scope>
    <source>
        <strain evidence="3">AB047A</strain>
    </source>
</reference>
<dbReference type="Gene3D" id="3.40.50.10140">
    <property type="entry name" value="Toll/interleukin-1 receptor homology (TIR) domain"/>
    <property type="match status" value="1"/>
</dbReference>
<evidence type="ECO:0000259" key="1">
    <source>
        <dbReference type="Pfam" id="PF13676"/>
    </source>
</evidence>
<evidence type="ECO:0000313" key="2">
    <source>
        <dbReference type="EMBL" id="RKH65212.1"/>
    </source>
</evidence>
<organism evidence="2 3">
    <name type="scientific">Corallococcus interemptor</name>
    <dbReference type="NCBI Taxonomy" id="2316720"/>
    <lineage>
        <taxon>Bacteria</taxon>
        <taxon>Pseudomonadati</taxon>
        <taxon>Myxococcota</taxon>
        <taxon>Myxococcia</taxon>
        <taxon>Myxococcales</taxon>
        <taxon>Cystobacterineae</taxon>
        <taxon>Myxococcaceae</taxon>
        <taxon>Corallococcus</taxon>
    </lineage>
</organism>
<sequence>MLGGPAPAPIASTMSPRPRIFISHSTRDPVGKTYRDALVERLKAADFPYLLDEDIDLSKEWRSTLNAWIGGCDAAVLLLSEAALISSHVAYETSLLAYRHRSEQGRFQLLTIFVPPVTGEQVGQSALGPTGIAEIQALRRDASMEQALQRVMEALEQHNRSLSSPAELHAKRLANLLMDVPEGELKVARQAVAGDVPHPWAPGLDLPLHVALNFMEWGLERAPTGIRRIRTYLAKPHGIDEAVMLLATAWVDCRSIEEIRAVVKSRGRLLALRGEKCETARLYVVSACDIRPNDAWHVAIVDGVVGNRAAEELKQLVRDALKQVLSTETASAEEIHEVLDLITGEGEPVFVAMRSTGLNLSMLQELQKEFPEVTFFFLTRSDDDKQQLAKQADIELLHADIEPGTEQSFWNLFQRKLQYLKKHSHP</sequence>
<proteinExistence type="predicted"/>
<dbReference type="InterPro" id="IPR000157">
    <property type="entry name" value="TIR_dom"/>
</dbReference>
<dbReference type="Proteomes" id="UP000282656">
    <property type="component" value="Unassembled WGS sequence"/>
</dbReference>
<evidence type="ECO:0000313" key="3">
    <source>
        <dbReference type="Proteomes" id="UP000282656"/>
    </source>
</evidence>
<dbReference type="GO" id="GO:0007165">
    <property type="term" value="P:signal transduction"/>
    <property type="evidence" value="ECO:0007669"/>
    <property type="project" value="InterPro"/>
</dbReference>
<dbReference type="AlphaFoldDB" id="A0A3A8QJZ8"/>